<keyword evidence="3" id="KW-1185">Reference proteome</keyword>
<evidence type="ECO:0000313" key="2">
    <source>
        <dbReference type="EMBL" id="KAG8063798.1"/>
    </source>
</evidence>
<dbReference type="AlphaFoldDB" id="A0A8J5VYJ8"/>
<accession>A0A8J5VYJ8</accession>
<organism evidence="2 3">
    <name type="scientific">Zizania palustris</name>
    <name type="common">Northern wild rice</name>
    <dbReference type="NCBI Taxonomy" id="103762"/>
    <lineage>
        <taxon>Eukaryota</taxon>
        <taxon>Viridiplantae</taxon>
        <taxon>Streptophyta</taxon>
        <taxon>Embryophyta</taxon>
        <taxon>Tracheophyta</taxon>
        <taxon>Spermatophyta</taxon>
        <taxon>Magnoliopsida</taxon>
        <taxon>Liliopsida</taxon>
        <taxon>Poales</taxon>
        <taxon>Poaceae</taxon>
        <taxon>BOP clade</taxon>
        <taxon>Oryzoideae</taxon>
        <taxon>Oryzeae</taxon>
        <taxon>Zizaniinae</taxon>
        <taxon>Zizania</taxon>
    </lineage>
</organism>
<sequence>MIRATEPDCGYASRPKGKVREDASSDSRGFAVGPGAQLRGSRIQHVNGYEIDGIRWPTRPPRVDVGAAAPRRKASI</sequence>
<dbReference type="Proteomes" id="UP000729402">
    <property type="component" value="Unassembled WGS sequence"/>
</dbReference>
<feature type="region of interest" description="Disordered" evidence="1">
    <location>
        <begin position="1"/>
        <end position="35"/>
    </location>
</feature>
<dbReference type="EMBL" id="JAAALK010000286">
    <property type="protein sequence ID" value="KAG8063798.1"/>
    <property type="molecule type" value="Genomic_DNA"/>
</dbReference>
<proteinExistence type="predicted"/>
<reference evidence="2" key="1">
    <citation type="journal article" date="2021" name="bioRxiv">
        <title>Whole Genome Assembly and Annotation of Northern Wild Rice, Zizania palustris L., Supports a Whole Genome Duplication in the Zizania Genus.</title>
        <authorList>
            <person name="Haas M."/>
            <person name="Kono T."/>
            <person name="Macchietto M."/>
            <person name="Millas R."/>
            <person name="McGilp L."/>
            <person name="Shao M."/>
            <person name="Duquette J."/>
            <person name="Hirsch C.N."/>
            <person name="Kimball J."/>
        </authorList>
    </citation>
    <scope>NUCLEOTIDE SEQUENCE</scope>
    <source>
        <tissue evidence="2">Fresh leaf tissue</tissue>
    </source>
</reference>
<reference evidence="2" key="2">
    <citation type="submission" date="2021-02" db="EMBL/GenBank/DDBJ databases">
        <authorList>
            <person name="Kimball J.A."/>
            <person name="Haas M.W."/>
            <person name="Macchietto M."/>
            <person name="Kono T."/>
            <person name="Duquette J."/>
            <person name="Shao M."/>
        </authorList>
    </citation>
    <scope>NUCLEOTIDE SEQUENCE</scope>
    <source>
        <tissue evidence="2">Fresh leaf tissue</tissue>
    </source>
</reference>
<evidence type="ECO:0000313" key="3">
    <source>
        <dbReference type="Proteomes" id="UP000729402"/>
    </source>
</evidence>
<name>A0A8J5VYJ8_ZIZPA</name>
<comment type="caution">
    <text evidence="2">The sequence shown here is derived from an EMBL/GenBank/DDBJ whole genome shotgun (WGS) entry which is preliminary data.</text>
</comment>
<gene>
    <name evidence="2" type="ORF">GUJ93_ZPchr0003g17365</name>
</gene>
<evidence type="ECO:0000256" key="1">
    <source>
        <dbReference type="SAM" id="MobiDB-lite"/>
    </source>
</evidence>
<protein>
    <submittedName>
        <fullName evidence="2">Uncharacterized protein</fullName>
    </submittedName>
</protein>